<sequence length="199" mass="20786">MVRAVALIAGTAVLWLLTGAASALGFALWWVVAIVPTLGLLAAPFLLFGISKGRTGPTWGALAAMLVLLPTAYAVPGDWYMRQTGVPTTSIVMSATCTEDRTGRCLYNYTIADVEGEYRDTAEYPPGTRLELVIDPHGFFGPRLAADLESRVFDIAAAGAFLGFSAAAVAAALLARTGPVDGDGAGRRRRTPRGSSPAG</sequence>
<keyword evidence="3" id="KW-1185">Reference proteome</keyword>
<evidence type="ECO:0000256" key="1">
    <source>
        <dbReference type="SAM" id="Phobius"/>
    </source>
</evidence>
<feature type="transmembrane region" description="Helical" evidence="1">
    <location>
        <begin position="155"/>
        <end position="175"/>
    </location>
</feature>
<keyword evidence="1" id="KW-1133">Transmembrane helix</keyword>
<gene>
    <name evidence="2" type="ORF">Drose_22820</name>
</gene>
<feature type="transmembrane region" description="Helical" evidence="1">
    <location>
        <begin position="57"/>
        <end position="75"/>
    </location>
</feature>
<name>A0ABY5YXF8_9ACTN</name>
<dbReference type="RefSeq" id="WP_260723377.1">
    <property type="nucleotide sequence ID" value="NZ_CP073721.1"/>
</dbReference>
<feature type="transmembrane region" description="Helical" evidence="1">
    <location>
        <begin position="29"/>
        <end position="50"/>
    </location>
</feature>
<dbReference type="Proteomes" id="UP001058271">
    <property type="component" value="Chromosome"/>
</dbReference>
<proteinExistence type="predicted"/>
<dbReference type="EMBL" id="CP073721">
    <property type="protein sequence ID" value="UWZ34084.1"/>
    <property type="molecule type" value="Genomic_DNA"/>
</dbReference>
<keyword evidence="1" id="KW-0812">Transmembrane</keyword>
<evidence type="ECO:0000313" key="3">
    <source>
        <dbReference type="Proteomes" id="UP001058271"/>
    </source>
</evidence>
<evidence type="ECO:0008006" key="4">
    <source>
        <dbReference type="Google" id="ProtNLM"/>
    </source>
</evidence>
<protein>
    <recommendedName>
        <fullName evidence="4">DUF3592 domain-containing protein</fullName>
    </recommendedName>
</protein>
<organism evidence="2 3">
    <name type="scientific">Dactylosporangium roseum</name>
    <dbReference type="NCBI Taxonomy" id="47989"/>
    <lineage>
        <taxon>Bacteria</taxon>
        <taxon>Bacillati</taxon>
        <taxon>Actinomycetota</taxon>
        <taxon>Actinomycetes</taxon>
        <taxon>Micromonosporales</taxon>
        <taxon>Micromonosporaceae</taxon>
        <taxon>Dactylosporangium</taxon>
    </lineage>
</organism>
<reference evidence="2" key="1">
    <citation type="submission" date="2021-04" db="EMBL/GenBank/DDBJ databases">
        <title>Biosynthetic gene clusters of Dactylosporangioum roseum.</title>
        <authorList>
            <person name="Hartkoorn R.C."/>
            <person name="Beaudoing E."/>
            <person name="Hot D."/>
            <person name="Moureu S."/>
        </authorList>
    </citation>
    <scope>NUCLEOTIDE SEQUENCE</scope>
    <source>
        <strain evidence="2">NRRL B-16295</strain>
    </source>
</reference>
<accession>A0ABY5YXF8</accession>
<evidence type="ECO:0000313" key="2">
    <source>
        <dbReference type="EMBL" id="UWZ34084.1"/>
    </source>
</evidence>
<keyword evidence="1" id="KW-0472">Membrane</keyword>